<accession>A0A6G0VYD2</accession>
<reference evidence="1 2" key="1">
    <citation type="submission" date="2019-08" db="EMBL/GenBank/DDBJ databases">
        <title>Whole genome of Aphis craccivora.</title>
        <authorList>
            <person name="Voronova N.V."/>
            <person name="Shulinski R.S."/>
            <person name="Bandarenka Y.V."/>
            <person name="Zhorov D.G."/>
            <person name="Warner D."/>
        </authorList>
    </citation>
    <scope>NUCLEOTIDE SEQUENCE [LARGE SCALE GENOMIC DNA]</scope>
    <source>
        <strain evidence="1">180601</strain>
        <tissue evidence="1">Whole Body</tissue>
    </source>
</reference>
<keyword evidence="2" id="KW-1185">Reference proteome</keyword>
<name>A0A6G0VYD2_APHCR</name>
<dbReference type="Proteomes" id="UP000478052">
    <property type="component" value="Unassembled WGS sequence"/>
</dbReference>
<organism evidence="1 2">
    <name type="scientific">Aphis craccivora</name>
    <name type="common">Cowpea aphid</name>
    <dbReference type="NCBI Taxonomy" id="307492"/>
    <lineage>
        <taxon>Eukaryota</taxon>
        <taxon>Metazoa</taxon>
        <taxon>Ecdysozoa</taxon>
        <taxon>Arthropoda</taxon>
        <taxon>Hexapoda</taxon>
        <taxon>Insecta</taxon>
        <taxon>Pterygota</taxon>
        <taxon>Neoptera</taxon>
        <taxon>Paraneoptera</taxon>
        <taxon>Hemiptera</taxon>
        <taxon>Sternorrhyncha</taxon>
        <taxon>Aphidomorpha</taxon>
        <taxon>Aphidoidea</taxon>
        <taxon>Aphididae</taxon>
        <taxon>Aphidini</taxon>
        <taxon>Aphis</taxon>
        <taxon>Aphis</taxon>
    </lineage>
</organism>
<gene>
    <name evidence="1" type="ORF">FWK35_00035755</name>
</gene>
<proteinExistence type="predicted"/>
<protein>
    <submittedName>
        <fullName evidence="1">Inosine-5'-monophosphate dehydrogenase</fullName>
    </submittedName>
</protein>
<sequence length="60" mass="6672">MNDSCEFTSMDATSLLEFVGKTVVVRTKQQYTSKGVVHTVDPVTKRILNRPLLRVGSSET</sequence>
<dbReference type="Gene3D" id="2.30.30.100">
    <property type="match status" value="1"/>
</dbReference>
<dbReference type="AlphaFoldDB" id="A0A6G0VYD2"/>
<dbReference type="EMBL" id="VUJU01010477">
    <property type="protein sequence ID" value="KAF0714189.1"/>
    <property type="molecule type" value="Genomic_DNA"/>
</dbReference>
<evidence type="ECO:0000313" key="2">
    <source>
        <dbReference type="Proteomes" id="UP000478052"/>
    </source>
</evidence>
<comment type="caution">
    <text evidence="1">The sequence shown here is derived from an EMBL/GenBank/DDBJ whole genome shotgun (WGS) entry which is preliminary data.</text>
</comment>
<evidence type="ECO:0000313" key="1">
    <source>
        <dbReference type="EMBL" id="KAF0714189.1"/>
    </source>
</evidence>
<dbReference type="OrthoDB" id="77463at2759"/>